<dbReference type="SUPFAM" id="SSF51735">
    <property type="entry name" value="NAD(P)-binding Rossmann-fold domains"/>
    <property type="match status" value="1"/>
</dbReference>
<dbReference type="OrthoDB" id="9997102at2759"/>
<gene>
    <name evidence="4" type="primary">nmr_0</name>
    <name evidence="4" type="ORF">LSUE1_G002988</name>
</gene>
<dbReference type="InterPro" id="IPR036291">
    <property type="entry name" value="NAD(P)-bd_dom_sf"/>
</dbReference>
<dbReference type="Pfam" id="PF05368">
    <property type="entry name" value="NmrA"/>
    <property type="match status" value="1"/>
</dbReference>
<comment type="caution">
    <text evidence="4">The sequence shown here is derived from an EMBL/GenBank/DDBJ whole genome shotgun (WGS) entry which is preliminary data.</text>
</comment>
<keyword evidence="2" id="KW-0521">NADP</keyword>
<evidence type="ECO:0000256" key="2">
    <source>
        <dbReference type="ARBA" id="ARBA00022857"/>
    </source>
</evidence>
<proteinExistence type="inferred from homology"/>
<dbReference type="PANTHER" id="PTHR42748">
    <property type="entry name" value="NITROGEN METABOLITE REPRESSION PROTEIN NMRA FAMILY MEMBER"/>
    <property type="match status" value="1"/>
</dbReference>
<keyword evidence="5" id="KW-1185">Reference proteome</keyword>
<organism evidence="4 5">
    <name type="scientific">Lachnellula suecica</name>
    <dbReference type="NCBI Taxonomy" id="602035"/>
    <lineage>
        <taxon>Eukaryota</taxon>
        <taxon>Fungi</taxon>
        <taxon>Dikarya</taxon>
        <taxon>Ascomycota</taxon>
        <taxon>Pezizomycotina</taxon>
        <taxon>Leotiomycetes</taxon>
        <taxon>Helotiales</taxon>
        <taxon>Lachnaceae</taxon>
        <taxon>Lachnellula</taxon>
    </lineage>
</organism>
<feature type="domain" description="NmrA-like" evidence="3">
    <location>
        <begin position="5"/>
        <end position="272"/>
    </location>
</feature>
<dbReference type="InterPro" id="IPR008030">
    <property type="entry name" value="NmrA-like"/>
</dbReference>
<reference evidence="4 5" key="1">
    <citation type="submission" date="2018-05" db="EMBL/GenBank/DDBJ databases">
        <title>Genome sequencing and assembly of the regulated plant pathogen Lachnellula willkommii and related sister species for the development of diagnostic species identification markers.</title>
        <authorList>
            <person name="Giroux E."/>
            <person name="Bilodeau G."/>
        </authorList>
    </citation>
    <scope>NUCLEOTIDE SEQUENCE [LARGE SCALE GENOMIC DNA]</scope>
    <source>
        <strain evidence="4 5">CBS 268.59</strain>
    </source>
</reference>
<dbReference type="InterPro" id="IPR051164">
    <property type="entry name" value="NmrA-like_oxidored"/>
</dbReference>
<dbReference type="Gene3D" id="3.90.25.10">
    <property type="entry name" value="UDP-galactose 4-epimerase, domain 1"/>
    <property type="match status" value="1"/>
</dbReference>
<dbReference type="EMBL" id="QGMK01000133">
    <property type="protein sequence ID" value="TVY83967.1"/>
    <property type="molecule type" value="Genomic_DNA"/>
</dbReference>
<evidence type="ECO:0000256" key="1">
    <source>
        <dbReference type="ARBA" id="ARBA00006328"/>
    </source>
</evidence>
<name>A0A8T9CHG9_9HELO</name>
<dbReference type="Gene3D" id="3.40.50.720">
    <property type="entry name" value="NAD(P)-binding Rossmann-like Domain"/>
    <property type="match status" value="1"/>
</dbReference>
<evidence type="ECO:0000313" key="4">
    <source>
        <dbReference type="EMBL" id="TVY83967.1"/>
    </source>
</evidence>
<protein>
    <submittedName>
        <fullName evidence="4">Nitrogen metabolite repression protein nmr</fullName>
    </submittedName>
</protein>
<evidence type="ECO:0000313" key="5">
    <source>
        <dbReference type="Proteomes" id="UP000469558"/>
    </source>
</evidence>
<dbReference type="Proteomes" id="UP000469558">
    <property type="component" value="Unassembled WGS sequence"/>
</dbReference>
<sequence length="299" mass="32454">MAGRRLLITGATGKQGGALIEALRARSAPFGILALTRNASSSGAKALAAKPNVTVVEGNIKTPATIFESYKPIYGVFCVTALTPGKENDEEAQAIPLIDAAIKNGVEHFVFTSVERGGDDASEKNPTNIPHFASKHRIEKYMKEQIAAKGSKMEWTILRPVAFMDNLTPNFMGKGFASMWAGVGDKPLQLISCRDIGVFGARAFIDPEAYKGRAISLAGDALTLQQGKEVFKDAVGYPMPETFGFVGSGIKFMSKEMGTMFQWFKDVGYGVDIPALRKEEPQLQDFGTWLKQSSGFRKE</sequence>
<dbReference type="CDD" id="cd05251">
    <property type="entry name" value="NmrA_like_SDR_a"/>
    <property type="match status" value="1"/>
</dbReference>
<comment type="similarity">
    <text evidence="1">Belongs to the NmrA-type oxidoreductase family.</text>
</comment>
<evidence type="ECO:0000259" key="3">
    <source>
        <dbReference type="Pfam" id="PF05368"/>
    </source>
</evidence>
<dbReference type="GO" id="GO:0005634">
    <property type="term" value="C:nucleus"/>
    <property type="evidence" value="ECO:0007669"/>
    <property type="project" value="TreeGrafter"/>
</dbReference>
<dbReference type="AlphaFoldDB" id="A0A8T9CHG9"/>
<accession>A0A8T9CHG9</accession>
<dbReference type="PANTHER" id="PTHR42748:SF7">
    <property type="entry name" value="NMRA LIKE REDOX SENSOR 1-RELATED"/>
    <property type="match status" value="1"/>
</dbReference>